<protein>
    <submittedName>
        <fullName evidence="1">Unnamed protein product</fullName>
    </submittedName>
</protein>
<evidence type="ECO:0000313" key="1">
    <source>
        <dbReference type="EMBL" id="GMF49415.1"/>
    </source>
</evidence>
<sequence>MPDIIESKRRYPIHSQFTDCAKYHGKLKGTKPSQQVMNQMIRGSSFNPTGDQNKALFFCEREHADGYPYIERRTYDDSFGAGVTIIALINASISRFTLYHADA</sequence>
<evidence type="ECO:0000313" key="2">
    <source>
        <dbReference type="Proteomes" id="UP001165121"/>
    </source>
</evidence>
<keyword evidence="2" id="KW-1185">Reference proteome</keyword>
<organism evidence="1 2">
    <name type="scientific">Phytophthora fragariaefolia</name>
    <dbReference type="NCBI Taxonomy" id="1490495"/>
    <lineage>
        <taxon>Eukaryota</taxon>
        <taxon>Sar</taxon>
        <taxon>Stramenopiles</taxon>
        <taxon>Oomycota</taxon>
        <taxon>Peronosporomycetes</taxon>
        <taxon>Peronosporales</taxon>
        <taxon>Peronosporaceae</taxon>
        <taxon>Phytophthora</taxon>
    </lineage>
</organism>
<proteinExistence type="predicted"/>
<dbReference type="Proteomes" id="UP001165121">
    <property type="component" value="Unassembled WGS sequence"/>
</dbReference>
<dbReference type="AlphaFoldDB" id="A0A9W6XXM4"/>
<reference evidence="1" key="1">
    <citation type="submission" date="2023-04" db="EMBL/GenBank/DDBJ databases">
        <title>Phytophthora fragariaefolia NBRC 109709.</title>
        <authorList>
            <person name="Ichikawa N."/>
            <person name="Sato H."/>
            <person name="Tonouchi N."/>
        </authorList>
    </citation>
    <scope>NUCLEOTIDE SEQUENCE</scope>
    <source>
        <strain evidence="1">NBRC 109709</strain>
    </source>
</reference>
<gene>
    <name evidence="1" type="ORF">Pfra01_001952900</name>
</gene>
<dbReference type="EMBL" id="BSXT01002526">
    <property type="protein sequence ID" value="GMF49415.1"/>
    <property type="molecule type" value="Genomic_DNA"/>
</dbReference>
<comment type="caution">
    <text evidence="1">The sequence shown here is derived from an EMBL/GenBank/DDBJ whole genome shotgun (WGS) entry which is preliminary data.</text>
</comment>
<name>A0A9W6XXM4_9STRA</name>
<accession>A0A9W6XXM4</accession>